<evidence type="ECO:0000313" key="1">
    <source>
        <dbReference type="EMBL" id="PJZ64988.1"/>
    </source>
</evidence>
<dbReference type="EMBL" id="NPDT01000007">
    <property type="protein sequence ID" value="PJZ64988.1"/>
    <property type="molecule type" value="Genomic_DNA"/>
</dbReference>
<organism evidence="1 2">
    <name type="scientific">Leptospira wolffii</name>
    <dbReference type="NCBI Taxonomy" id="409998"/>
    <lineage>
        <taxon>Bacteria</taxon>
        <taxon>Pseudomonadati</taxon>
        <taxon>Spirochaetota</taxon>
        <taxon>Spirochaetia</taxon>
        <taxon>Leptospirales</taxon>
        <taxon>Leptospiraceae</taxon>
        <taxon>Leptospira</taxon>
    </lineage>
</organism>
<reference evidence="1 2" key="1">
    <citation type="submission" date="2017-07" db="EMBL/GenBank/DDBJ databases">
        <title>Leptospira spp. isolated from tropical soils.</title>
        <authorList>
            <person name="Thibeaux R."/>
            <person name="Iraola G."/>
            <person name="Ferres I."/>
            <person name="Bierque E."/>
            <person name="Girault D."/>
            <person name="Soupe-Gilbert M.-E."/>
            <person name="Picardeau M."/>
            <person name="Goarant C."/>
        </authorList>
    </citation>
    <scope>NUCLEOTIDE SEQUENCE [LARGE SCALE GENOMIC DNA]</scope>
    <source>
        <strain evidence="1 2">FH2-C-A2</strain>
    </source>
</reference>
<gene>
    <name evidence="1" type="ORF">CH371_15930</name>
</gene>
<protein>
    <submittedName>
        <fullName evidence="1">Uncharacterized protein</fullName>
    </submittedName>
</protein>
<evidence type="ECO:0000313" key="2">
    <source>
        <dbReference type="Proteomes" id="UP000231912"/>
    </source>
</evidence>
<proteinExistence type="predicted"/>
<name>A0A2M9Z988_9LEPT</name>
<dbReference type="AlphaFoldDB" id="A0A2M9Z988"/>
<sequence length="138" mass="16290">MRIVLVFQRRIHGFRVVSSEKARYFQENLLRKKLSEYLKESGIRVESIVEKTILSPKKVEMFLEFVPEDSSFGDGKLAEDFVETGKYLKVGRRSYANHLQDFKRINACMKCNNIRTDGTIVKWKDSRRMGQIYFRISN</sequence>
<comment type="caution">
    <text evidence="1">The sequence shown here is derived from an EMBL/GenBank/DDBJ whole genome shotgun (WGS) entry which is preliminary data.</text>
</comment>
<accession>A0A2M9Z988</accession>
<dbReference type="Proteomes" id="UP000231912">
    <property type="component" value="Unassembled WGS sequence"/>
</dbReference>